<dbReference type="GO" id="GO:0005634">
    <property type="term" value="C:nucleus"/>
    <property type="evidence" value="ECO:0007669"/>
    <property type="project" value="TreeGrafter"/>
</dbReference>
<dbReference type="Proteomes" id="UP001219934">
    <property type="component" value="Unassembled WGS sequence"/>
</dbReference>
<dbReference type="GO" id="GO:0005700">
    <property type="term" value="C:polytene chromosome"/>
    <property type="evidence" value="ECO:0007669"/>
    <property type="project" value="TreeGrafter"/>
</dbReference>
<dbReference type="EMBL" id="JAPTMU010000097">
    <property type="protein sequence ID" value="KAJ4921931.1"/>
    <property type="molecule type" value="Genomic_DNA"/>
</dbReference>
<gene>
    <name evidence="2" type="ORF">JOQ06_022195</name>
</gene>
<reference evidence="2" key="1">
    <citation type="submission" date="2022-11" db="EMBL/GenBank/DDBJ databases">
        <title>Chromosome-level genome of Pogonophryne albipinna.</title>
        <authorList>
            <person name="Jo E."/>
        </authorList>
    </citation>
    <scope>NUCLEOTIDE SEQUENCE</scope>
    <source>
        <strain evidence="2">SGF0006</strain>
        <tissue evidence="2">Muscle</tissue>
    </source>
</reference>
<dbReference type="InterPro" id="IPR046341">
    <property type="entry name" value="SET_dom_sf"/>
</dbReference>
<dbReference type="GO" id="GO:0006357">
    <property type="term" value="P:regulation of transcription by RNA polymerase II"/>
    <property type="evidence" value="ECO:0007669"/>
    <property type="project" value="TreeGrafter"/>
</dbReference>
<dbReference type="SMART" id="SM00317">
    <property type="entry name" value="SET"/>
    <property type="match status" value="1"/>
</dbReference>
<dbReference type="PROSITE" id="PS50280">
    <property type="entry name" value="SET"/>
    <property type="match status" value="1"/>
</dbReference>
<dbReference type="Gene3D" id="2.170.270.10">
    <property type="entry name" value="SET domain"/>
    <property type="match status" value="1"/>
</dbReference>
<dbReference type="PANTHER" id="PTHR46167:SF1">
    <property type="entry name" value="N-LYSINE METHYLTRANSFERASE KMT5A"/>
    <property type="match status" value="1"/>
</dbReference>
<organism evidence="2 3">
    <name type="scientific">Pogonophryne albipinna</name>
    <dbReference type="NCBI Taxonomy" id="1090488"/>
    <lineage>
        <taxon>Eukaryota</taxon>
        <taxon>Metazoa</taxon>
        <taxon>Chordata</taxon>
        <taxon>Craniata</taxon>
        <taxon>Vertebrata</taxon>
        <taxon>Euteleostomi</taxon>
        <taxon>Actinopterygii</taxon>
        <taxon>Neopterygii</taxon>
        <taxon>Teleostei</taxon>
        <taxon>Neoteleostei</taxon>
        <taxon>Acanthomorphata</taxon>
        <taxon>Eupercaria</taxon>
        <taxon>Perciformes</taxon>
        <taxon>Notothenioidei</taxon>
        <taxon>Pogonophryne</taxon>
    </lineage>
</organism>
<comment type="caution">
    <text evidence="2">The sequence shown here is derived from an EMBL/GenBank/DDBJ whole genome shotgun (WGS) entry which is preliminary data.</text>
</comment>
<dbReference type="PANTHER" id="PTHR46167">
    <property type="entry name" value="N-LYSINE METHYLTRANSFERASE KMT5A"/>
    <property type="match status" value="1"/>
</dbReference>
<name>A0AAD6ABV3_9TELE</name>
<evidence type="ECO:0000313" key="3">
    <source>
        <dbReference type="Proteomes" id="UP001219934"/>
    </source>
</evidence>
<dbReference type="InterPro" id="IPR051760">
    <property type="entry name" value="KMT5A"/>
</dbReference>
<keyword evidence="3" id="KW-1185">Reference proteome</keyword>
<sequence>MWTPALKYDIASDKHILNSCSRQKWKGLVIKSFDGQKGEGVVATTNFTKGDIVCDYHGKVITKADGEMMMKDLVDQACYLFFFKAGGENLCIDAQTVVLRLDDEDVHTILFKATMDIKVDTELKFNYGVNRKSFRGEALDLDWLDE</sequence>
<dbReference type="SUPFAM" id="SSF82199">
    <property type="entry name" value="SET domain"/>
    <property type="match status" value="1"/>
</dbReference>
<proteinExistence type="predicted"/>
<evidence type="ECO:0000259" key="1">
    <source>
        <dbReference type="PROSITE" id="PS50280"/>
    </source>
</evidence>
<protein>
    <recommendedName>
        <fullName evidence="1">SET domain-containing protein</fullName>
    </recommendedName>
</protein>
<accession>A0AAD6ABV3</accession>
<dbReference type="Pfam" id="PF00856">
    <property type="entry name" value="SET"/>
    <property type="match status" value="1"/>
</dbReference>
<feature type="domain" description="SET" evidence="1">
    <location>
        <begin position="26"/>
        <end position="128"/>
    </location>
</feature>
<dbReference type="InterPro" id="IPR001214">
    <property type="entry name" value="SET_dom"/>
</dbReference>
<dbReference type="GO" id="GO:0043516">
    <property type="term" value="P:regulation of DNA damage response, signal transduction by p53 class mediator"/>
    <property type="evidence" value="ECO:0007669"/>
    <property type="project" value="TreeGrafter"/>
</dbReference>
<evidence type="ECO:0000313" key="2">
    <source>
        <dbReference type="EMBL" id="KAJ4921931.1"/>
    </source>
</evidence>
<dbReference type="AlphaFoldDB" id="A0AAD6ABV3"/>
<dbReference type="GO" id="GO:0042799">
    <property type="term" value="F:histone H4K20 methyltransferase activity"/>
    <property type="evidence" value="ECO:0007669"/>
    <property type="project" value="TreeGrafter"/>
</dbReference>